<accession>A0AA36D0H9</accession>
<dbReference type="Pfam" id="PF03489">
    <property type="entry name" value="SapB_2"/>
    <property type="match status" value="1"/>
</dbReference>
<dbReference type="Proteomes" id="UP001177023">
    <property type="component" value="Unassembled WGS sequence"/>
</dbReference>
<dbReference type="AlphaFoldDB" id="A0AA36D0H9"/>
<feature type="domain" description="Saposin B-type" evidence="3">
    <location>
        <begin position="30"/>
        <end position="107"/>
    </location>
</feature>
<evidence type="ECO:0000259" key="3">
    <source>
        <dbReference type="PROSITE" id="PS50015"/>
    </source>
</evidence>
<keyword evidence="6" id="KW-1185">Reference proteome</keyword>
<feature type="non-terminal residue" evidence="5">
    <location>
        <position position="107"/>
    </location>
</feature>
<dbReference type="EMBL" id="CATQJA010002651">
    <property type="protein sequence ID" value="CAJ0577597.1"/>
    <property type="molecule type" value="Genomic_DNA"/>
</dbReference>
<dbReference type="SMART" id="SM00741">
    <property type="entry name" value="SapB"/>
    <property type="match status" value="1"/>
</dbReference>
<proteinExistence type="predicted"/>
<dbReference type="SUPFAM" id="SSF47862">
    <property type="entry name" value="Saposin"/>
    <property type="match status" value="1"/>
</dbReference>
<feature type="signal peptide" evidence="2">
    <location>
        <begin position="1"/>
        <end position="15"/>
    </location>
</feature>
<evidence type="ECO:0000256" key="2">
    <source>
        <dbReference type="SAM" id="SignalP"/>
    </source>
</evidence>
<dbReference type="InterPro" id="IPR011001">
    <property type="entry name" value="Saposin-like"/>
</dbReference>
<gene>
    <name evidence="5" type="ORF">MSPICULIGERA_LOCUS15867</name>
    <name evidence="4" type="ORF">MSPICULIGERA_LOCUS1840</name>
</gene>
<dbReference type="Gene3D" id="1.10.225.10">
    <property type="entry name" value="Saposin-like"/>
    <property type="match status" value="1"/>
</dbReference>
<keyword evidence="2" id="KW-0732">Signal</keyword>
<protein>
    <recommendedName>
        <fullName evidence="3">Saposin B-type domain-containing protein</fullName>
    </recommendedName>
</protein>
<reference evidence="5" key="1">
    <citation type="submission" date="2023-06" db="EMBL/GenBank/DDBJ databases">
        <authorList>
            <person name="Delattre M."/>
        </authorList>
    </citation>
    <scope>NUCLEOTIDE SEQUENCE</scope>
    <source>
        <strain evidence="5">AF72</strain>
    </source>
</reference>
<dbReference type="InterPro" id="IPR008139">
    <property type="entry name" value="SaposinB_dom"/>
</dbReference>
<evidence type="ECO:0000256" key="1">
    <source>
        <dbReference type="ARBA" id="ARBA00023157"/>
    </source>
</evidence>
<evidence type="ECO:0000313" key="6">
    <source>
        <dbReference type="Proteomes" id="UP001177023"/>
    </source>
</evidence>
<evidence type="ECO:0000313" key="4">
    <source>
        <dbReference type="EMBL" id="CAJ0561458.1"/>
    </source>
</evidence>
<feature type="chain" id="PRO_5041588893" description="Saposin B-type domain-containing protein" evidence="2">
    <location>
        <begin position="16"/>
        <end position="107"/>
    </location>
</feature>
<name>A0AA36D0H9_9BILA</name>
<evidence type="ECO:0000313" key="5">
    <source>
        <dbReference type="EMBL" id="CAJ0577597.1"/>
    </source>
</evidence>
<dbReference type="PROSITE" id="PS50015">
    <property type="entry name" value="SAP_B"/>
    <property type="match status" value="1"/>
</dbReference>
<dbReference type="EMBL" id="CATQJA010000553">
    <property type="protein sequence ID" value="CAJ0561458.1"/>
    <property type="molecule type" value="Genomic_DNA"/>
</dbReference>
<dbReference type="InterPro" id="IPR008138">
    <property type="entry name" value="SapB_2"/>
</dbReference>
<sequence length="107" mass="11814">MRTVVLLCLVSAVAAIALVPKVQKAKPNVFGIFCDVCIQLVKVVEQDVTDDEAVIQKKLDDECDKLFKQGIIDTSCKQIVDYYVKDVIDMLKNGTNAQGVCQSIDFC</sequence>
<comment type="caution">
    <text evidence="5">The sequence shown here is derived from an EMBL/GenBank/DDBJ whole genome shotgun (WGS) entry which is preliminary data.</text>
</comment>
<organism evidence="5 6">
    <name type="scientific">Mesorhabditis spiculigera</name>
    <dbReference type="NCBI Taxonomy" id="96644"/>
    <lineage>
        <taxon>Eukaryota</taxon>
        <taxon>Metazoa</taxon>
        <taxon>Ecdysozoa</taxon>
        <taxon>Nematoda</taxon>
        <taxon>Chromadorea</taxon>
        <taxon>Rhabditida</taxon>
        <taxon>Rhabditina</taxon>
        <taxon>Rhabditomorpha</taxon>
        <taxon>Rhabditoidea</taxon>
        <taxon>Rhabditidae</taxon>
        <taxon>Mesorhabditinae</taxon>
        <taxon>Mesorhabditis</taxon>
    </lineage>
</organism>
<keyword evidence="1" id="KW-1015">Disulfide bond</keyword>